<feature type="region of interest" description="Disordered" evidence="1">
    <location>
        <begin position="110"/>
        <end position="139"/>
    </location>
</feature>
<feature type="region of interest" description="Disordered" evidence="1">
    <location>
        <begin position="211"/>
        <end position="276"/>
    </location>
</feature>
<comment type="caution">
    <text evidence="3">The sequence shown here is derived from an EMBL/GenBank/DDBJ whole genome shotgun (WGS) entry which is preliminary data.</text>
</comment>
<organism evidence="3 4">
    <name type="scientific">Marasmius tenuissimus</name>
    <dbReference type="NCBI Taxonomy" id="585030"/>
    <lineage>
        <taxon>Eukaryota</taxon>
        <taxon>Fungi</taxon>
        <taxon>Dikarya</taxon>
        <taxon>Basidiomycota</taxon>
        <taxon>Agaricomycotina</taxon>
        <taxon>Agaricomycetes</taxon>
        <taxon>Agaricomycetidae</taxon>
        <taxon>Agaricales</taxon>
        <taxon>Marasmiineae</taxon>
        <taxon>Marasmiaceae</taxon>
        <taxon>Marasmius</taxon>
    </lineage>
</organism>
<feature type="transmembrane region" description="Helical" evidence="2">
    <location>
        <begin position="146"/>
        <end position="168"/>
    </location>
</feature>
<feature type="compositionally biased region" description="Polar residues" evidence="1">
    <location>
        <begin position="124"/>
        <end position="139"/>
    </location>
</feature>
<feature type="compositionally biased region" description="Low complexity" evidence="1">
    <location>
        <begin position="110"/>
        <end position="119"/>
    </location>
</feature>
<keyword evidence="2" id="KW-0812">Transmembrane</keyword>
<sequence length="351" mass="36775">MFVYTSQTLTKDQNANPDTVLGKCSSPKPPTTTSTSTSTSSTPKTVPTTTSTPTTSTSTPSKQDSTTTEIRENVSTSSSSNSADTSSSSASSSSAVAHFVGTGLASFSSAAPSSTESGADAGTSDHSGTETESGDSASSNHLGSGAIAGIAIGCLALITIVIIALLYCRRRRYAAQLSRSQRMSISTRFFWINWPIFFVAIYPTAPGEVGSPYSDSRTGLNAQATLPSHPPSPTPQPQPLILPLREKDPRQLAETTTSPYSDDDGMTNSDRPTSEAYTTTTATDMLWMERHVDAGPIRSSMLNRAPSGRLPPAYGDLVREAGMSSAPPVPLLEVGYGQEQDQGEGPSTSRV</sequence>
<feature type="region of interest" description="Disordered" evidence="1">
    <location>
        <begin position="1"/>
        <end position="90"/>
    </location>
</feature>
<accession>A0ABR2ZG10</accession>
<protein>
    <submittedName>
        <fullName evidence="3">Uncharacterized protein</fullName>
    </submittedName>
</protein>
<feature type="compositionally biased region" description="Polar residues" evidence="1">
    <location>
        <begin position="1"/>
        <end position="17"/>
    </location>
</feature>
<evidence type="ECO:0000256" key="2">
    <source>
        <dbReference type="SAM" id="Phobius"/>
    </source>
</evidence>
<feature type="compositionally biased region" description="Polar residues" evidence="1">
    <location>
        <begin position="253"/>
        <end position="276"/>
    </location>
</feature>
<dbReference type="CDD" id="cd21699">
    <property type="entry name" value="JMTM_APP_like"/>
    <property type="match status" value="1"/>
</dbReference>
<name>A0ABR2ZG10_9AGAR</name>
<dbReference type="EMBL" id="JBBXMP010000184">
    <property type="protein sequence ID" value="KAL0060265.1"/>
    <property type="molecule type" value="Genomic_DNA"/>
</dbReference>
<dbReference type="Proteomes" id="UP001437256">
    <property type="component" value="Unassembled WGS sequence"/>
</dbReference>
<feature type="compositionally biased region" description="Pro residues" evidence="1">
    <location>
        <begin position="228"/>
        <end position="240"/>
    </location>
</feature>
<keyword evidence="2" id="KW-1133">Transmembrane helix</keyword>
<gene>
    <name evidence="3" type="ORF">AAF712_012951</name>
</gene>
<feature type="transmembrane region" description="Helical" evidence="2">
    <location>
        <begin position="189"/>
        <end position="205"/>
    </location>
</feature>
<feature type="region of interest" description="Disordered" evidence="1">
    <location>
        <begin position="321"/>
        <end position="351"/>
    </location>
</feature>
<keyword evidence="4" id="KW-1185">Reference proteome</keyword>
<feature type="compositionally biased region" description="Polar residues" evidence="1">
    <location>
        <begin position="213"/>
        <end position="224"/>
    </location>
</feature>
<evidence type="ECO:0000313" key="3">
    <source>
        <dbReference type="EMBL" id="KAL0060265.1"/>
    </source>
</evidence>
<proteinExistence type="predicted"/>
<keyword evidence="2" id="KW-0472">Membrane</keyword>
<evidence type="ECO:0000313" key="4">
    <source>
        <dbReference type="Proteomes" id="UP001437256"/>
    </source>
</evidence>
<feature type="compositionally biased region" description="Low complexity" evidence="1">
    <location>
        <begin position="31"/>
        <end position="90"/>
    </location>
</feature>
<reference evidence="3 4" key="1">
    <citation type="submission" date="2024-05" db="EMBL/GenBank/DDBJ databases">
        <title>A draft genome resource for the thread blight pathogen Marasmius tenuissimus strain MS-2.</title>
        <authorList>
            <person name="Yulfo-Soto G.E."/>
            <person name="Baruah I.K."/>
            <person name="Amoako-Attah I."/>
            <person name="Bukari Y."/>
            <person name="Meinhardt L.W."/>
            <person name="Bailey B.A."/>
            <person name="Cohen S.P."/>
        </authorList>
    </citation>
    <scope>NUCLEOTIDE SEQUENCE [LARGE SCALE GENOMIC DNA]</scope>
    <source>
        <strain evidence="3 4">MS-2</strain>
    </source>
</reference>
<evidence type="ECO:0000256" key="1">
    <source>
        <dbReference type="SAM" id="MobiDB-lite"/>
    </source>
</evidence>